<accession>A0A8T3VVV0</accession>
<proteinExistence type="predicted"/>
<feature type="coiled-coil region" evidence="1">
    <location>
        <begin position="62"/>
        <end position="117"/>
    </location>
</feature>
<evidence type="ECO:0000313" key="3">
    <source>
        <dbReference type="Proteomes" id="UP000732619"/>
    </source>
</evidence>
<dbReference type="Proteomes" id="UP000732619">
    <property type="component" value="Unassembled WGS sequence"/>
</dbReference>
<reference evidence="2" key="1">
    <citation type="submission" date="2019-04" db="EMBL/GenBank/DDBJ databases">
        <title>Evolution of Biomass-Degrading Anaerobic Consortia Revealed by Metagenomics.</title>
        <authorList>
            <person name="Peng X."/>
        </authorList>
    </citation>
    <scope>NUCLEOTIDE SEQUENCE</scope>
    <source>
        <strain evidence="2">SIG14</strain>
    </source>
</reference>
<sequence length="207" mass="24367">MKEDKNSKKTYGVKGERYLDDVFKDAIGVGVNKAFKYMMDDVKNMEYGTVYDTHILVNHINLRELTQKLDEVRNRRENLKNELTILDESEKELEDAISNIQKENREYEENKKKGRNMKLNDIANKVLIEYDKNRKSFDSMDILRIVDDSEVGENMNIVVGYLRNTLKSLNNANTVCLHENRFDDGYRIKLERDDVNKLVGMLDDLRF</sequence>
<keyword evidence="1" id="KW-0175">Coiled coil</keyword>
<name>A0A8T3VVV0_METOL</name>
<gene>
    <name evidence="2" type="ORF">E7Z75_09645</name>
</gene>
<evidence type="ECO:0000313" key="2">
    <source>
        <dbReference type="EMBL" id="MBE6513381.1"/>
    </source>
</evidence>
<comment type="caution">
    <text evidence="2">The sequence shown here is derived from an EMBL/GenBank/DDBJ whole genome shotgun (WGS) entry which is preliminary data.</text>
</comment>
<organism evidence="2 3">
    <name type="scientific">Methanobrevibacter olleyae</name>
    <dbReference type="NCBI Taxonomy" id="294671"/>
    <lineage>
        <taxon>Archaea</taxon>
        <taxon>Methanobacteriati</taxon>
        <taxon>Methanobacteriota</taxon>
        <taxon>Methanomada group</taxon>
        <taxon>Methanobacteria</taxon>
        <taxon>Methanobacteriales</taxon>
        <taxon>Methanobacteriaceae</taxon>
        <taxon>Methanobrevibacter</taxon>
    </lineage>
</organism>
<evidence type="ECO:0000256" key="1">
    <source>
        <dbReference type="SAM" id="Coils"/>
    </source>
</evidence>
<dbReference type="AlphaFoldDB" id="A0A8T3VVV0"/>
<protein>
    <submittedName>
        <fullName evidence="2">Uncharacterized protein</fullName>
    </submittedName>
</protein>
<dbReference type="EMBL" id="SUTG01000085">
    <property type="protein sequence ID" value="MBE6513381.1"/>
    <property type="molecule type" value="Genomic_DNA"/>
</dbReference>